<sequence length="78" mass="8453">MADFAKNVLVEHPRTLGLDLDTDDFTETQAIAAVARLTAGNVRLIGRLFTQVKRIMKINDLTTVIHTAASTTLVIGST</sequence>
<keyword evidence="1" id="KW-0547">Nucleotide-binding</keyword>
<proteinExistence type="predicted"/>
<keyword evidence="2" id="KW-1185">Reference proteome</keyword>
<evidence type="ECO:0000313" key="1">
    <source>
        <dbReference type="EMBL" id="MDV6271171.1"/>
    </source>
</evidence>
<name>A0ABU4C3U2_RHOGO</name>
<keyword evidence="1" id="KW-0067">ATP-binding</keyword>
<dbReference type="GO" id="GO:0005524">
    <property type="term" value="F:ATP binding"/>
    <property type="evidence" value="ECO:0007669"/>
    <property type="project" value="UniProtKB-KW"/>
</dbReference>
<comment type="caution">
    <text evidence="1">The sequence shown here is derived from an EMBL/GenBank/DDBJ whole genome shotgun (WGS) entry which is preliminary data.</text>
</comment>
<organism evidence="1 2">
    <name type="scientific">Rhodococcus globerulus</name>
    <dbReference type="NCBI Taxonomy" id="33008"/>
    <lineage>
        <taxon>Bacteria</taxon>
        <taxon>Bacillati</taxon>
        <taxon>Actinomycetota</taxon>
        <taxon>Actinomycetes</taxon>
        <taxon>Mycobacteriales</taxon>
        <taxon>Nocardiaceae</taxon>
        <taxon>Rhodococcus</taxon>
    </lineage>
</organism>
<reference evidence="1 2" key="1">
    <citation type="submission" date="2023-10" db="EMBL/GenBank/DDBJ databases">
        <title>Development of a sustainable strategy for remediation of hydrocarbon-contaminated territories based on the waste exchange concept.</title>
        <authorList>
            <person name="Krivoruchko A."/>
        </authorList>
    </citation>
    <scope>NUCLEOTIDE SEQUENCE [LARGE SCALE GENOMIC DNA]</scope>
    <source>
        <strain evidence="1 2">IEGM 1203</strain>
    </source>
</reference>
<dbReference type="EMBL" id="JAWLKB010000033">
    <property type="protein sequence ID" value="MDV6271171.1"/>
    <property type="molecule type" value="Genomic_DNA"/>
</dbReference>
<accession>A0ABU4C3U2</accession>
<protein>
    <submittedName>
        <fullName evidence="1">ATP-binding protein</fullName>
    </submittedName>
</protein>
<dbReference type="RefSeq" id="WP_317545632.1">
    <property type="nucleotide sequence ID" value="NZ_JAWLKB010000033.1"/>
</dbReference>
<dbReference type="Proteomes" id="UP001185927">
    <property type="component" value="Unassembled WGS sequence"/>
</dbReference>
<evidence type="ECO:0000313" key="2">
    <source>
        <dbReference type="Proteomes" id="UP001185927"/>
    </source>
</evidence>
<gene>
    <name evidence="1" type="ORF">R3Q16_31590</name>
</gene>